<dbReference type="Pfam" id="PF05159">
    <property type="entry name" value="Capsule_synth"/>
    <property type="match status" value="1"/>
</dbReference>
<dbReference type="EMBL" id="CP026604">
    <property type="protein sequence ID" value="AWB68404.1"/>
    <property type="molecule type" value="Genomic_DNA"/>
</dbReference>
<dbReference type="GO" id="GO:0015774">
    <property type="term" value="P:polysaccharide transport"/>
    <property type="evidence" value="ECO:0007669"/>
    <property type="project" value="InterPro"/>
</dbReference>
<dbReference type="CDD" id="cd00761">
    <property type="entry name" value="Glyco_tranf_GTA_type"/>
    <property type="match status" value="1"/>
</dbReference>
<evidence type="ECO:0000259" key="1">
    <source>
        <dbReference type="Pfam" id="PF10111"/>
    </source>
</evidence>
<dbReference type="AlphaFoldDB" id="A0A2S0VW06"/>
<sequence length="736" mass="86144">MDIDISLSGKFEEKLVYVVLPIRVTTDRLDAIQRLDFASLDRNIPNNVQFVVVDDGSEASCANKVREKAEALGYSYIYINSASKPFSIGRCRNIAASYCPATYILFQDIDLLTYDGFYQSVLSEIKVQQLDRFIDRFLMFGVIYLTKNATDIYFELEPEIRKDYFLQKLIDNCEEDIEKFSTGTSVTLFNRDYFLIRGGNDPQFEKWGYEDLEFVNRCIRLNRIYPLPDTFELDYKNFNSIDVYKGWKSIYRLYGDRNLIKGKVLFHAWHPVFPTSDYTKGKERNQLLFNKKLKMFKKHGLEPDVLQDMHNPNKTLLFRQNPFVFQREFRTALGDIQYADENSIDGTKDFERFLIDNNITQVLFHNPYSTDKMIDFYNYCRNYNVDYFVAERGALPGSFFFDKNGFLADSNSFDEINWKNCLTYEQERDVISYFEELRTGVNTLEKQGDRECLNNLRFELGIKPHEKVLFVPLQRPGDTVIKYQIGDIGSYQEFINLVNETAEQLPLNWKIVIKKHPLEDEIPDMPNVLIASNSVHINDLIELSDSILLINSGVGLISMAWEKPLMYAGNAFYGHEKLNTKVSKPSDVIECLYQPKKPSWSHTLRFFDYLLNEYYSFGEFVTRETKMDDGTRMTATIAIRPKVIRGLISRELAFEYNQKPIVTANSILFDRYRRNGSIMEDSLKTQKSKSKVNNGSLIYLKKQTKGTFKSKFKKFRKNRQAFLRDSKYPFLRFFAK</sequence>
<dbReference type="Proteomes" id="UP000244441">
    <property type="component" value="Chromosome"/>
</dbReference>
<dbReference type="KEGG" id="cate:C2869_19215"/>
<dbReference type="SUPFAM" id="SSF53448">
    <property type="entry name" value="Nucleotide-diphospho-sugar transferases"/>
    <property type="match status" value="1"/>
</dbReference>
<evidence type="ECO:0000313" key="2">
    <source>
        <dbReference type="EMBL" id="AWB68404.1"/>
    </source>
</evidence>
<proteinExistence type="predicted"/>
<dbReference type="Pfam" id="PF10111">
    <property type="entry name" value="Glyco_tranf_2_2"/>
    <property type="match status" value="1"/>
</dbReference>
<gene>
    <name evidence="2" type="ORF">C2869_19215</name>
</gene>
<dbReference type="Gene3D" id="3.90.550.10">
    <property type="entry name" value="Spore Coat Polysaccharide Biosynthesis Protein SpsA, Chain A"/>
    <property type="match status" value="1"/>
</dbReference>
<dbReference type="InterPro" id="IPR029044">
    <property type="entry name" value="Nucleotide-diphossugar_trans"/>
</dbReference>
<dbReference type="RefSeq" id="WP_108604463.1">
    <property type="nucleotide sequence ID" value="NZ_CP026604.1"/>
</dbReference>
<dbReference type="InterPro" id="IPR019290">
    <property type="entry name" value="GlycosylTrfase-like_prok"/>
</dbReference>
<protein>
    <recommendedName>
        <fullName evidence="1">Glycosyltransferase 2-like prokaryotic type domain-containing protein</fullName>
    </recommendedName>
</protein>
<name>A0A2S0VW06_9ALTE</name>
<feature type="domain" description="Glycosyltransferase 2-like prokaryotic type" evidence="1">
    <location>
        <begin position="45"/>
        <end position="294"/>
    </location>
</feature>
<dbReference type="InterPro" id="IPR007833">
    <property type="entry name" value="Capsule_polysaccharide_synth"/>
</dbReference>
<dbReference type="OrthoDB" id="6377428at2"/>
<accession>A0A2S0VW06</accession>
<reference evidence="2 3" key="1">
    <citation type="submission" date="2018-01" db="EMBL/GenBank/DDBJ databases">
        <title>Genome sequence of a Cantenovulum-like bacteria.</title>
        <authorList>
            <person name="Tan W.R."/>
            <person name="Lau N.-S."/>
            <person name="Go F."/>
            <person name="Amirul A.-A.A."/>
        </authorList>
    </citation>
    <scope>NUCLEOTIDE SEQUENCE [LARGE SCALE GENOMIC DNA]</scope>
    <source>
        <strain evidence="2 3">CCB-QB4</strain>
    </source>
</reference>
<organism evidence="2 3">
    <name type="scientific">Saccharobesus litoralis</name>
    <dbReference type="NCBI Taxonomy" id="2172099"/>
    <lineage>
        <taxon>Bacteria</taxon>
        <taxon>Pseudomonadati</taxon>
        <taxon>Pseudomonadota</taxon>
        <taxon>Gammaproteobacteria</taxon>
        <taxon>Alteromonadales</taxon>
        <taxon>Alteromonadaceae</taxon>
        <taxon>Saccharobesus</taxon>
    </lineage>
</organism>
<keyword evidence="3" id="KW-1185">Reference proteome</keyword>
<dbReference type="GO" id="GO:0000271">
    <property type="term" value="P:polysaccharide biosynthetic process"/>
    <property type="evidence" value="ECO:0007669"/>
    <property type="project" value="InterPro"/>
</dbReference>
<evidence type="ECO:0000313" key="3">
    <source>
        <dbReference type="Proteomes" id="UP000244441"/>
    </source>
</evidence>